<keyword evidence="2" id="KW-1185">Reference proteome</keyword>
<dbReference type="RefSeq" id="WP_108924850.1">
    <property type="nucleotide sequence ID" value="NZ_CP029206.1"/>
</dbReference>
<name>A0A2U8FL08_9PAST</name>
<sequence length="112" mass="12785">MKKIDISEPFSTIKALINERQSFEICGIDAGNLFAFSQELEKYIESLNLKCRLYTKNRLAVGLSAVLNPRWGILSLAAIAAHNLLTLNPDYEIYRDIANKRVGVVWKKWSKK</sequence>
<evidence type="ECO:0000313" key="2">
    <source>
        <dbReference type="Proteomes" id="UP000244920"/>
    </source>
</evidence>
<protein>
    <submittedName>
        <fullName evidence="1">Uncharacterized protein</fullName>
    </submittedName>
</protein>
<reference evidence="2" key="1">
    <citation type="submission" date="2018-05" db="EMBL/GenBank/DDBJ databases">
        <title>Complete genome sequence of Actinobacillus porcitonsillarum reference strain 9953L55 (CCUG 46996).</title>
        <authorList>
            <person name="Dona V."/>
            <person name="Perreten V."/>
        </authorList>
    </citation>
    <scope>NUCLEOTIDE SEQUENCE [LARGE SCALE GENOMIC DNA]</scope>
    <source>
        <strain evidence="2">9953L55</strain>
    </source>
</reference>
<evidence type="ECO:0000313" key="1">
    <source>
        <dbReference type="EMBL" id="AWI51669.1"/>
    </source>
</evidence>
<dbReference type="EMBL" id="CP029206">
    <property type="protein sequence ID" value="AWI51669.1"/>
    <property type="molecule type" value="Genomic_DNA"/>
</dbReference>
<dbReference type="AlphaFoldDB" id="A0A2U8FL08"/>
<dbReference type="Proteomes" id="UP000244920">
    <property type="component" value="Chromosome"/>
</dbReference>
<proteinExistence type="predicted"/>
<organism evidence="1 2">
    <name type="scientific">Actinobacillus porcitonsillarum</name>
    <dbReference type="NCBI Taxonomy" id="189834"/>
    <lineage>
        <taxon>Bacteria</taxon>
        <taxon>Pseudomonadati</taxon>
        <taxon>Pseudomonadota</taxon>
        <taxon>Gammaproteobacteria</taxon>
        <taxon>Pasteurellales</taxon>
        <taxon>Pasteurellaceae</taxon>
        <taxon>Actinobacillus</taxon>
    </lineage>
</organism>
<accession>A0A2U8FL08</accession>
<gene>
    <name evidence="1" type="ORF">DDU33_09330</name>
</gene>
<dbReference type="KEGG" id="apor:DDU33_09330"/>